<keyword evidence="4" id="KW-1185">Reference proteome</keyword>
<dbReference type="RefSeq" id="WP_074201298.1">
    <property type="nucleotide sequence ID" value="NZ_FSRE01000002.1"/>
</dbReference>
<proteinExistence type="inferred from homology"/>
<evidence type="ECO:0000256" key="2">
    <source>
        <dbReference type="ARBA" id="ARBA00023002"/>
    </source>
</evidence>
<dbReference type="Proteomes" id="UP000198461">
    <property type="component" value="Unassembled WGS sequence"/>
</dbReference>
<dbReference type="EMBL" id="FSRE01000002">
    <property type="protein sequence ID" value="SIN93146.1"/>
    <property type="molecule type" value="Genomic_DNA"/>
</dbReference>
<reference evidence="3 4" key="1">
    <citation type="submission" date="2016-11" db="EMBL/GenBank/DDBJ databases">
        <authorList>
            <person name="Jaros S."/>
            <person name="Januszkiewicz K."/>
            <person name="Wedrychowicz H."/>
        </authorList>
    </citation>
    <scope>NUCLEOTIDE SEQUENCE [LARGE SCALE GENOMIC DNA]</scope>
    <source>
        <strain evidence="3 4">DSM 17737</strain>
    </source>
</reference>
<gene>
    <name evidence="3" type="ORF">SAMN05443662_1028</name>
</gene>
<dbReference type="InterPro" id="IPR020904">
    <property type="entry name" value="Sc_DH/Rdtase_CS"/>
</dbReference>
<dbReference type="InterPro" id="IPR036291">
    <property type="entry name" value="NAD(P)-bd_dom_sf"/>
</dbReference>
<dbReference type="PANTHER" id="PTHR43639:SF1">
    <property type="entry name" value="SHORT-CHAIN DEHYDROGENASE_REDUCTASE FAMILY PROTEIN"/>
    <property type="match status" value="1"/>
</dbReference>
<dbReference type="Gene3D" id="3.40.50.720">
    <property type="entry name" value="NAD(P)-binding Rossmann-like Domain"/>
    <property type="match status" value="1"/>
</dbReference>
<dbReference type="AlphaFoldDB" id="A0A1N6FD53"/>
<comment type="similarity">
    <text evidence="1">Belongs to the short-chain dehydrogenases/reductases (SDR) family.</text>
</comment>
<dbReference type="SUPFAM" id="SSF51735">
    <property type="entry name" value="NAD(P)-binding Rossmann-fold domains"/>
    <property type="match status" value="1"/>
</dbReference>
<dbReference type="OrthoDB" id="9790785at2"/>
<evidence type="ECO:0000313" key="4">
    <source>
        <dbReference type="Proteomes" id="UP000198461"/>
    </source>
</evidence>
<name>A0A1N6FD53_9GAMM</name>
<evidence type="ECO:0000256" key="1">
    <source>
        <dbReference type="ARBA" id="ARBA00006484"/>
    </source>
</evidence>
<protein>
    <submittedName>
        <fullName evidence="3">NAD(P)-dependent dehydrogenase, short-chain alcohol dehydrogenase family</fullName>
    </submittedName>
</protein>
<dbReference type="STRING" id="364032.SAMN05443662_1028"/>
<organism evidence="3 4">
    <name type="scientific">Sulfurivirga caldicuralii</name>
    <dbReference type="NCBI Taxonomy" id="364032"/>
    <lineage>
        <taxon>Bacteria</taxon>
        <taxon>Pseudomonadati</taxon>
        <taxon>Pseudomonadota</taxon>
        <taxon>Gammaproteobacteria</taxon>
        <taxon>Thiotrichales</taxon>
        <taxon>Piscirickettsiaceae</taxon>
        <taxon>Sulfurivirga</taxon>
    </lineage>
</organism>
<dbReference type="PRINTS" id="PR00081">
    <property type="entry name" value="GDHRDH"/>
</dbReference>
<dbReference type="Pfam" id="PF00106">
    <property type="entry name" value="adh_short"/>
    <property type="match status" value="1"/>
</dbReference>
<keyword evidence="2" id="KW-0560">Oxidoreductase</keyword>
<dbReference type="GO" id="GO:0016491">
    <property type="term" value="F:oxidoreductase activity"/>
    <property type="evidence" value="ECO:0007669"/>
    <property type="project" value="UniProtKB-KW"/>
</dbReference>
<dbReference type="PROSITE" id="PS00061">
    <property type="entry name" value="ADH_SHORT"/>
    <property type="match status" value="1"/>
</dbReference>
<evidence type="ECO:0000313" key="3">
    <source>
        <dbReference type="EMBL" id="SIN93146.1"/>
    </source>
</evidence>
<dbReference type="InterPro" id="IPR002347">
    <property type="entry name" value="SDR_fam"/>
</dbReference>
<sequence length="214" mass="23485">MNKTGLITGAGGALGAALAKRLAKTHTDMVLHDTDLPLLEPIYDWIEANTDCRPHLFPLNFKLAGAGEYQQLAQALQENFKQLDTLVLNAASLPAFTPLEHFEPLQWYEVLQVNLNAHFHVLQAALPLLKSGAAVWIVSDEALATPKPFHGAYAVAKAGLEMLGKQLAAERDDIAVHIERLPPFQSPMRQRLFPGADNSTLPTASQIVEQTFQF</sequence>
<dbReference type="PANTHER" id="PTHR43639">
    <property type="entry name" value="OXIDOREDUCTASE, SHORT-CHAIN DEHYDROGENASE/REDUCTASE FAMILY (AFU_ORTHOLOGUE AFUA_5G02870)"/>
    <property type="match status" value="1"/>
</dbReference>
<accession>A0A1N6FD53</accession>